<evidence type="ECO:0000256" key="3">
    <source>
        <dbReference type="ARBA" id="ARBA00022737"/>
    </source>
</evidence>
<organism evidence="7 8">
    <name type="scientific">Sungouiella intermedia</name>
    <dbReference type="NCBI Taxonomy" id="45354"/>
    <lineage>
        <taxon>Eukaryota</taxon>
        <taxon>Fungi</taxon>
        <taxon>Dikarya</taxon>
        <taxon>Ascomycota</taxon>
        <taxon>Saccharomycotina</taxon>
        <taxon>Pichiomycetes</taxon>
        <taxon>Metschnikowiaceae</taxon>
        <taxon>Sungouiella</taxon>
    </lineage>
</organism>
<dbReference type="PANTHER" id="PTHR10552">
    <property type="entry name" value="U2 SMALL NUCLEAR RIBONUCLEOPROTEIN A"/>
    <property type="match status" value="1"/>
</dbReference>
<dbReference type="SUPFAM" id="SSF52058">
    <property type="entry name" value="L domain-like"/>
    <property type="match status" value="1"/>
</dbReference>
<evidence type="ECO:0000256" key="2">
    <source>
        <dbReference type="ARBA" id="ARBA00022614"/>
    </source>
</evidence>
<reference evidence="7 8" key="1">
    <citation type="submission" date="2016-10" db="EMBL/GenBank/DDBJ databases">
        <authorList>
            <person name="de Groot N.N."/>
        </authorList>
    </citation>
    <scope>NUCLEOTIDE SEQUENCE [LARGE SCALE GENOMIC DNA]</scope>
    <source>
        <strain evidence="7 8">PYCC 4715</strain>
    </source>
</reference>
<dbReference type="InterPro" id="IPR032675">
    <property type="entry name" value="LRR_dom_sf"/>
</dbReference>
<keyword evidence="3" id="KW-0677">Repeat</keyword>
<evidence type="ECO:0000256" key="5">
    <source>
        <dbReference type="ARBA" id="ARBA00024196"/>
    </source>
</evidence>
<proteinExistence type="inferred from homology"/>
<protein>
    <recommendedName>
        <fullName evidence="6">U2 small nuclear ribonucleoprotein A'</fullName>
    </recommendedName>
</protein>
<dbReference type="InterPro" id="IPR044640">
    <property type="entry name" value="RU2A"/>
</dbReference>
<dbReference type="AlphaFoldDB" id="A0A1L0BMZ2"/>
<dbReference type="PANTHER" id="PTHR10552:SF6">
    <property type="entry name" value="U2 SMALL NUCLEAR RIBONUCLEOPROTEIN A"/>
    <property type="match status" value="1"/>
</dbReference>
<dbReference type="Pfam" id="PF14580">
    <property type="entry name" value="LRR_9"/>
    <property type="match status" value="1"/>
</dbReference>
<dbReference type="EMBL" id="LT635765">
    <property type="protein sequence ID" value="SGZ52651.1"/>
    <property type="molecule type" value="Genomic_DNA"/>
</dbReference>
<comment type="subcellular location">
    <subcellularLocation>
        <location evidence="1">Nucleus</location>
    </subcellularLocation>
</comment>
<keyword evidence="2" id="KW-0433">Leucine-rich repeat</keyword>
<dbReference type="GO" id="GO:0030620">
    <property type="term" value="F:U2 snRNA binding"/>
    <property type="evidence" value="ECO:0007669"/>
    <property type="project" value="InterPro"/>
</dbReference>
<dbReference type="GO" id="GO:0005686">
    <property type="term" value="C:U2 snRNP"/>
    <property type="evidence" value="ECO:0007669"/>
    <property type="project" value="TreeGrafter"/>
</dbReference>
<keyword evidence="4" id="KW-0539">Nucleus</keyword>
<comment type="similarity">
    <text evidence="5">Belongs to the U2 small nuclear ribonucleoprotein A family.</text>
</comment>
<evidence type="ECO:0000313" key="7">
    <source>
        <dbReference type="EMBL" id="SGZ52651.1"/>
    </source>
</evidence>
<evidence type="ECO:0000256" key="6">
    <source>
        <dbReference type="ARBA" id="ARBA00024238"/>
    </source>
</evidence>
<accession>A0A1L0BMZ2</accession>
<name>A0A1L0BMZ2_9ASCO</name>
<dbReference type="Gene3D" id="3.80.10.10">
    <property type="entry name" value="Ribonuclease Inhibitor"/>
    <property type="match status" value="1"/>
</dbReference>
<dbReference type="Proteomes" id="UP000182259">
    <property type="component" value="Chromosome II"/>
</dbReference>
<evidence type="ECO:0000313" key="8">
    <source>
        <dbReference type="Proteomes" id="UP000182259"/>
    </source>
</evidence>
<evidence type="ECO:0000256" key="4">
    <source>
        <dbReference type="ARBA" id="ARBA00023242"/>
    </source>
</evidence>
<gene>
    <name evidence="7" type="ORF">SAMEA4029009_CIC11G00000004362</name>
</gene>
<dbReference type="GO" id="GO:0000398">
    <property type="term" value="P:mRNA splicing, via spliceosome"/>
    <property type="evidence" value="ECO:0007669"/>
    <property type="project" value="InterPro"/>
</dbReference>
<evidence type="ECO:0000256" key="1">
    <source>
        <dbReference type="ARBA" id="ARBA00004123"/>
    </source>
</evidence>
<sequence length="229" mass="25182">MKLTPLVIQDAPNVINPEGKLTLSLRNLGVSDIDSLHLANEAFAVVDLTNNMLDEAGLLPTWKALETVLLANNNISAIGDMKDVALSSLLLALNNLISLKLLVNLRTLDKIHTLLLLGNPVCKEHHYRQFVIWLLPTLLVLDCEKVKQSERRSAIDLFGESFETATAAAVALLHGGEEAKPVAKETRMMNTTVSRLSKEDKEKLVAQLANAQTMEEMELIQAKLRDGTV</sequence>